<comment type="caution">
    <text evidence="1">The sequence shown here is derived from an EMBL/GenBank/DDBJ whole genome shotgun (WGS) entry which is preliminary data.</text>
</comment>
<name>X1K7K0_9ZZZZ</name>
<feature type="non-terminal residue" evidence="1">
    <location>
        <position position="1"/>
    </location>
</feature>
<gene>
    <name evidence="1" type="ORF">S06H3_18812</name>
</gene>
<dbReference type="Gene3D" id="2.20.25.10">
    <property type="match status" value="1"/>
</dbReference>
<organism evidence="1">
    <name type="scientific">marine sediment metagenome</name>
    <dbReference type="NCBI Taxonomy" id="412755"/>
    <lineage>
        <taxon>unclassified sequences</taxon>
        <taxon>metagenomes</taxon>
        <taxon>ecological metagenomes</taxon>
    </lineage>
</organism>
<evidence type="ECO:0000313" key="1">
    <source>
        <dbReference type="EMBL" id="GAI02543.1"/>
    </source>
</evidence>
<sequence>SRYFFGDNPVSDLWQHGDGPGRLDLFQGCWLVCQEEGCGQKYAVYDGLPIMLRQEAE</sequence>
<reference evidence="1" key="1">
    <citation type="journal article" date="2014" name="Front. Microbiol.">
        <title>High frequency of phylogenetically diverse reductive dehalogenase-homologous genes in deep subseafloor sedimentary metagenomes.</title>
        <authorList>
            <person name="Kawai M."/>
            <person name="Futagami T."/>
            <person name="Toyoda A."/>
            <person name="Takaki Y."/>
            <person name="Nishi S."/>
            <person name="Hori S."/>
            <person name="Arai W."/>
            <person name="Tsubouchi T."/>
            <person name="Morono Y."/>
            <person name="Uchiyama I."/>
            <person name="Ito T."/>
            <person name="Fujiyama A."/>
            <person name="Inagaki F."/>
            <person name="Takami H."/>
        </authorList>
    </citation>
    <scope>NUCLEOTIDE SEQUENCE</scope>
    <source>
        <strain evidence="1">Expedition CK06-06</strain>
    </source>
</reference>
<dbReference type="EMBL" id="BARV01009556">
    <property type="protein sequence ID" value="GAI02543.1"/>
    <property type="molecule type" value="Genomic_DNA"/>
</dbReference>
<accession>X1K7K0</accession>
<dbReference type="AlphaFoldDB" id="X1K7K0"/>
<proteinExistence type="predicted"/>
<protein>
    <submittedName>
        <fullName evidence="1">Uncharacterized protein</fullName>
    </submittedName>
</protein>